<dbReference type="Gene3D" id="3.40.710.10">
    <property type="entry name" value="DD-peptidase/beta-lactamase superfamily"/>
    <property type="match status" value="1"/>
</dbReference>
<evidence type="ECO:0000256" key="7">
    <source>
        <dbReference type="ARBA" id="ARBA00022679"/>
    </source>
</evidence>
<sequence>MLPWLRWGTVALLLSVLALDLAFPPRLPGARDTSTLVVAADGTPLRAFADAEGVWRHPATRASVSPLYLQALLGYEDRWFEHHPGVNPVALLRAAWQWVRGGAIVSGGSTLTMQVARILEQGEGGSTRSVSGKLRQILRALQLEAHLSKGEILALYLERAPFGGTIEGVEAASWAYLGKPAARLSHAEAAMLAVLPQAPSRLRPDRHPDAAQAARDKVLERMATLGTWSRAQVDDAKIETVVARRLRPPLSAPLLAQRLRSAHPRRARIVSTLDAGLQRTLEARVAAYFSGLPERTSAALLVVDNATLEARAYVGSLDLADRARLGHVDMVRAWRSPGSTLKPFLYGMALDDGLIHSESLLVDAPQSFGGYRPGNFDAAFNGPVGAATALRLSLNVPAVDLLDRVGPARFAARLAHAGIGLRFPRGASPNLALILGGTGARLEDLVGAHAALHRDGIAGRVRYTAQDPVLDRRLLSPGAAWIVREILESNPRPGERDGMFDAGRRPRVAWKTGTSYGFRDAWAIGGTRRHTVGVWVGRPDGTPLPGQYGALTALPLLFEVVDSLPRGPGDVAPVPMPAQVSRREVCWPLGTAAEGQPAALCRRRFEAWVLDGAIPPTFAERGARAWSAGVERFDVDARTGLRLSATCSAPHEARTAAIARWPALAAPWLPASARRAAQLPPLSPDCAPDGRDAMAELRIEGLEDGATLAKPPGSTRGIRISLRALGTEAPVEWLLDGRRIAGTRGANAFVHVFDAPGTHRLTALAETGAWHSLTVRVLD</sequence>
<dbReference type="PANTHER" id="PTHR32282">
    <property type="entry name" value="BINDING PROTEIN TRANSPEPTIDASE, PUTATIVE-RELATED"/>
    <property type="match status" value="1"/>
</dbReference>
<keyword evidence="4" id="KW-0121">Carboxypeptidase</keyword>
<feature type="domain" description="Glycosyl transferase family 51" evidence="13">
    <location>
        <begin position="46"/>
        <end position="222"/>
    </location>
</feature>
<comment type="pathway">
    <text evidence="1">Cell wall biogenesis; peptidoglycan biosynthesis.</text>
</comment>
<comment type="caution">
    <text evidence="15">The sequence shown here is derived from an EMBL/GenBank/DDBJ whole genome shotgun (WGS) entry which is preliminary data.</text>
</comment>
<keyword evidence="7" id="KW-0808">Transferase</keyword>
<gene>
    <name evidence="15" type="primary">pbpC</name>
    <name evidence="15" type="ORF">QFW80_05305</name>
</gene>
<dbReference type="InterPro" id="IPR001460">
    <property type="entry name" value="PCN-bd_Tpept"/>
</dbReference>
<evidence type="ECO:0000256" key="4">
    <source>
        <dbReference type="ARBA" id="ARBA00022645"/>
    </source>
</evidence>
<dbReference type="NCBIfam" id="TIGR02073">
    <property type="entry name" value="PBP_1c"/>
    <property type="match status" value="1"/>
</dbReference>
<organism evidence="15 16">
    <name type="scientific">Luteimonas rhizosphaericola</name>
    <dbReference type="NCBI Taxonomy" id="3042024"/>
    <lineage>
        <taxon>Bacteria</taxon>
        <taxon>Pseudomonadati</taxon>
        <taxon>Pseudomonadota</taxon>
        <taxon>Gammaproteobacteria</taxon>
        <taxon>Lysobacterales</taxon>
        <taxon>Lysobacteraceae</taxon>
        <taxon>Luteimonas</taxon>
    </lineage>
</organism>
<evidence type="ECO:0000256" key="2">
    <source>
        <dbReference type="ARBA" id="ARBA00007090"/>
    </source>
</evidence>
<dbReference type="InterPro" id="IPR001264">
    <property type="entry name" value="Glyco_trans_51"/>
</dbReference>
<proteinExistence type="inferred from homology"/>
<dbReference type="InterPro" id="IPR036950">
    <property type="entry name" value="PBP_transglycosylase"/>
</dbReference>
<feature type="domain" description="Penicillin-binding C-terminal" evidence="14">
    <location>
        <begin position="693"/>
        <end position="775"/>
    </location>
</feature>
<evidence type="ECO:0000256" key="9">
    <source>
        <dbReference type="ARBA" id="ARBA00023268"/>
    </source>
</evidence>
<dbReference type="SUPFAM" id="SSF56601">
    <property type="entry name" value="beta-lactamase/transpeptidase-like"/>
    <property type="match status" value="1"/>
</dbReference>
<evidence type="ECO:0000259" key="14">
    <source>
        <dbReference type="Pfam" id="PF06832"/>
    </source>
</evidence>
<evidence type="ECO:0000313" key="15">
    <source>
        <dbReference type="EMBL" id="MDH5829935.1"/>
    </source>
</evidence>
<feature type="domain" description="Penicillin-binding protein transpeptidase" evidence="12">
    <location>
        <begin position="301"/>
        <end position="518"/>
    </location>
</feature>
<keyword evidence="9" id="KW-0511">Multifunctional enzyme</keyword>
<evidence type="ECO:0000256" key="6">
    <source>
        <dbReference type="ARBA" id="ARBA00022676"/>
    </source>
</evidence>
<keyword evidence="8" id="KW-0378">Hydrolase</keyword>
<evidence type="ECO:0000256" key="1">
    <source>
        <dbReference type="ARBA" id="ARBA00004752"/>
    </source>
</evidence>
<evidence type="ECO:0000256" key="8">
    <source>
        <dbReference type="ARBA" id="ARBA00022801"/>
    </source>
</evidence>
<dbReference type="InterPro" id="IPR050396">
    <property type="entry name" value="Glycosyltr_51/Transpeptidase"/>
</dbReference>
<dbReference type="InterPro" id="IPR011815">
    <property type="entry name" value="PBP_1c"/>
</dbReference>
<keyword evidence="6" id="KW-0328">Glycosyltransferase</keyword>
<reference evidence="15 16" key="1">
    <citation type="submission" date="2023-04" db="EMBL/GenBank/DDBJ databases">
        <title>Luteimonas sp. M1R5S18.</title>
        <authorList>
            <person name="Sun J.-Q."/>
        </authorList>
    </citation>
    <scope>NUCLEOTIDE SEQUENCE [LARGE SCALE GENOMIC DNA]</scope>
    <source>
        <strain evidence="15 16">M1R5S18</strain>
    </source>
</reference>
<dbReference type="Gene3D" id="1.10.3810.10">
    <property type="entry name" value="Biosynthetic peptidoglycan transglycosylase-like"/>
    <property type="match status" value="1"/>
</dbReference>
<evidence type="ECO:0000259" key="13">
    <source>
        <dbReference type="Pfam" id="PF00912"/>
    </source>
</evidence>
<evidence type="ECO:0000256" key="11">
    <source>
        <dbReference type="ARBA" id="ARBA00049902"/>
    </source>
</evidence>
<dbReference type="InterPro" id="IPR012338">
    <property type="entry name" value="Beta-lactam/transpept-like"/>
</dbReference>
<dbReference type="Pfam" id="PF06832">
    <property type="entry name" value="BiPBP_C"/>
    <property type="match status" value="1"/>
</dbReference>
<dbReference type="PANTHER" id="PTHR32282:SF15">
    <property type="entry name" value="PENICILLIN-BINDING PROTEIN 1C"/>
    <property type="match status" value="1"/>
</dbReference>
<comment type="catalytic activity">
    <reaction evidence="11">
        <text>[GlcNAc-(1-&gt;4)-Mur2Ac(oyl-L-Ala-gamma-D-Glu-L-Lys-D-Ala-D-Ala)](n)-di-trans,octa-cis-undecaprenyl diphosphate + beta-D-GlcNAc-(1-&gt;4)-Mur2Ac(oyl-L-Ala-gamma-D-Glu-L-Lys-D-Ala-D-Ala)-di-trans,octa-cis-undecaprenyl diphosphate = [GlcNAc-(1-&gt;4)-Mur2Ac(oyl-L-Ala-gamma-D-Glu-L-Lys-D-Ala-D-Ala)](n+1)-di-trans,octa-cis-undecaprenyl diphosphate + di-trans,octa-cis-undecaprenyl diphosphate + H(+)</text>
        <dbReference type="Rhea" id="RHEA:23708"/>
        <dbReference type="Rhea" id="RHEA-COMP:9602"/>
        <dbReference type="Rhea" id="RHEA-COMP:9603"/>
        <dbReference type="ChEBI" id="CHEBI:15378"/>
        <dbReference type="ChEBI" id="CHEBI:58405"/>
        <dbReference type="ChEBI" id="CHEBI:60033"/>
        <dbReference type="ChEBI" id="CHEBI:78435"/>
        <dbReference type="EC" id="2.4.99.28"/>
    </reaction>
</comment>
<keyword evidence="5" id="KW-0645">Protease</keyword>
<dbReference type="InterPro" id="IPR009647">
    <property type="entry name" value="PBP_C"/>
</dbReference>
<evidence type="ECO:0000259" key="12">
    <source>
        <dbReference type="Pfam" id="PF00905"/>
    </source>
</evidence>
<comment type="similarity">
    <text evidence="3">In the N-terminal section; belongs to the glycosyltransferase 51 family.</text>
</comment>
<dbReference type="SUPFAM" id="SSF53955">
    <property type="entry name" value="Lysozyme-like"/>
    <property type="match status" value="1"/>
</dbReference>
<dbReference type="Pfam" id="PF00912">
    <property type="entry name" value="Transgly"/>
    <property type="match status" value="1"/>
</dbReference>
<evidence type="ECO:0000256" key="10">
    <source>
        <dbReference type="ARBA" id="ARBA00044770"/>
    </source>
</evidence>
<dbReference type="RefSeq" id="WP_280600342.1">
    <property type="nucleotide sequence ID" value="NZ_JARXRN010000020.1"/>
</dbReference>
<name>A0ABT6JHH6_9GAMM</name>
<evidence type="ECO:0000313" key="16">
    <source>
        <dbReference type="Proteomes" id="UP001156831"/>
    </source>
</evidence>
<dbReference type="InterPro" id="IPR023346">
    <property type="entry name" value="Lysozyme-like_dom_sf"/>
</dbReference>
<keyword evidence="16" id="KW-1185">Reference proteome</keyword>
<dbReference type="EC" id="2.4.99.28" evidence="10"/>
<evidence type="ECO:0000256" key="5">
    <source>
        <dbReference type="ARBA" id="ARBA00022670"/>
    </source>
</evidence>
<accession>A0ABT6JHH6</accession>
<evidence type="ECO:0000256" key="3">
    <source>
        <dbReference type="ARBA" id="ARBA00007739"/>
    </source>
</evidence>
<dbReference type="Proteomes" id="UP001156831">
    <property type="component" value="Unassembled WGS sequence"/>
</dbReference>
<protein>
    <recommendedName>
        <fullName evidence="10">peptidoglycan glycosyltransferase</fullName>
        <ecNumber evidence="10">2.4.99.28</ecNumber>
    </recommendedName>
</protein>
<comment type="similarity">
    <text evidence="2">In the C-terminal section; belongs to the transpeptidase family.</text>
</comment>
<dbReference type="Pfam" id="PF00905">
    <property type="entry name" value="Transpeptidase"/>
    <property type="match status" value="1"/>
</dbReference>
<dbReference type="EMBL" id="JARXRN010000020">
    <property type="protein sequence ID" value="MDH5829935.1"/>
    <property type="molecule type" value="Genomic_DNA"/>
</dbReference>